<organism evidence="4 5">
    <name type="scientific">Monosporascus ibericus</name>
    <dbReference type="NCBI Taxonomy" id="155417"/>
    <lineage>
        <taxon>Eukaryota</taxon>
        <taxon>Fungi</taxon>
        <taxon>Dikarya</taxon>
        <taxon>Ascomycota</taxon>
        <taxon>Pezizomycotina</taxon>
        <taxon>Sordariomycetes</taxon>
        <taxon>Xylariomycetidae</taxon>
        <taxon>Xylariales</taxon>
        <taxon>Xylariales incertae sedis</taxon>
        <taxon>Monosporascus</taxon>
    </lineage>
</organism>
<keyword evidence="5" id="KW-1185">Reference proteome</keyword>
<protein>
    <recommendedName>
        <fullName evidence="3">Asl1-like glycosyl hydrolase catalytic domain-containing protein</fullName>
    </recommendedName>
</protein>
<sequence>MRPLSRICATALGVCTLGVSADSNSTSKRGISFIPETPPSDYDILLSSDSSPITWYYTWSPRPAPEDHIFPWGARSGIEFVPTLHSIGDGDLERDIERLGSLPDSSKNLFTFNEPDGTTDSGGSAITPREAAEAYIEQIVPLRERFRVSHPSVTGSERGLEWLREFDSACREIDPENGCPTDFVVAHWYGGLEGLTWWLEELVDLYVSGDYGFESEDDLELWIKELGIPGAPAEANQVMMEQTLPYLDGLNYVAKYAWFGTFRPQQANEWTGEGVALFQDDGGLTAIGALYLGGEANGFQVGDQGRDPPQPPEEDDDSNEGDDNEQDDSEGVATRVRTGVLGARFKLVQIGSYFVGNALKRAASNKGKSRVSKAAKISSNGPGPRRSKRWAAVSGSANGDTDYNTTWGDLDRDEDESDEDDEAEPGGSDSESEGKSSPEAGRIGPRCPNKNCFCFISTKENPDHPGSSARYDGLEVIQNLFLGFNEAAECGWRELDNQDLVADSSEAKVSAVS</sequence>
<feature type="compositionally biased region" description="Acidic residues" evidence="1">
    <location>
        <begin position="312"/>
        <end position="330"/>
    </location>
</feature>
<feature type="chain" id="PRO_5020630993" description="Asl1-like glycosyl hydrolase catalytic domain-containing protein" evidence="2">
    <location>
        <begin position="22"/>
        <end position="513"/>
    </location>
</feature>
<accession>A0A4Q4T779</accession>
<reference evidence="4 5" key="1">
    <citation type="submission" date="2018-06" db="EMBL/GenBank/DDBJ databases">
        <title>Complete Genomes of Monosporascus.</title>
        <authorList>
            <person name="Robinson A.J."/>
            <person name="Natvig D.O."/>
        </authorList>
    </citation>
    <scope>NUCLEOTIDE SEQUENCE [LARGE SCALE GENOMIC DNA]</scope>
    <source>
        <strain evidence="4 5">CBS 110550</strain>
    </source>
</reference>
<gene>
    <name evidence="4" type="ORF">DL764_005852</name>
</gene>
<feature type="signal peptide" evidence="2">
    <location>
        <begin position="1"/>
        <end position="21"/>
    </location>
</feature>
<feature type="compositionally biased region" description="Polar residues" evidence="1">
    <location>
        <begin position="395"/>
        <end position="407"/>
    </location>
</feature>
<proteinExistence type="predicted"/>
<keyword evidence="2" id="KW-0732">Signal</keyword>
<dbReference type="GO" id="GO:0009277">
    <property type="term" value="C:fungal-type cell wall"/>
    <property type="evidence" value="ECO:0007669"/>
    <property type="project" value="TreeGrafter"/>
</dbReference>
<dbReference type="STRING" id="155417.A0A4Q4T779"/>
<dbReference type="PANTHER" id="PTHR34154:SF3">
    <property type="entry name" value="ALKALI-SENSITIVE LINKAGE PROTEIN 1"/>
    <property type="match status" value="1"/>
</dbReference>
<dbReference type="OrthoDB" id="5959761at2759"/>
<evidence type="ECO:0000256" key="1">
    <source>
        <dbReference type="SAM" id="MobiDB-lite"/>
    </source>
</evidence>
<evidence type="ECO:0000256" key="2">
    <source>
        <dbReference type="SAM" id="SignalP"/>
    </source>
</evidence>
<dbReference type="Pfam" id="PF11790">
    <property type="entry name" value="Glyco_hydro_cc"/>
    <property type="match status" value="1"/>
</dbReference>
<dbReference type="InterPro" id="IPR024655">
    <property type="entry name" value="Asl1_glyco_hydro_catalytic"/>
</dbReference>
<feature type="compositionally biased region" description="Low complexity" evidence="1">
    <location>
        <begin position="425"/>
        <end position="439"/>
    </location>
</feature>
<dbReference type="GO" id="GO:0071966">
    <property type="term" value="P:fungal-type cell wall polysaccharide metabolic process"/>
    <property type="evidence" value="ECO:0007669"/>
    <property type="project" value="TreeGrafter"/>
</dbReference>
<feature type="region of interest" description="Disordered" evidence="1">
    <location>
        <begin position="364"/>
        <end position="443"/>
    </location>
</feature>
<evidence type="ECO:0000259" key="3">
    <source>
        <dbReference type="Pfam" id="PF11790"/>
    </source>
</evidence>
<dbReference type="InterPro" id="IPR053183">
    <property type="entry name" value="ASL1"/>
</dbReference>
<dbReference type="SUPFAM" id="SSF51445">
    <property type="entry name" value="(Trans)glycosidases"/>
    <property type="match status" value="1"/>
</dbReference>
<comment type="caution">
    <text evidence="4">The sequence shown here is derived from an EMBL/GenBank/DDBJ whole genome shotgun (WGS) entry which is preliminary data.</text>
</comment>
<feature type="compositionally biased region" description="Acidic residues" evidence="1">
    <location>
        <begin position="411"/>
        <end position="424"/>
    </location>
</feature>
<feature type="region of interest" description="Disordered" evidence="1">
    <location>
        <begin position="298"/>
        <end position="335"/>
    </location>
</feature>
<dbReference type="InterPro" id="IPR017853">
    <property type="entry name" value="GH"/>
</dbReference>
<dbReference type="Proteomes" id="UP000293360">
    <property type="component" value="Unassembled WGS sequence"/>
</dbReference>
<evidence type="ECO:0000313" key="4">
    <source>
        <dbReference type="EMBL" id="RYP02286.1"/>
    </source>
</evidence>
<evidence type="ECO:0000313" key="5">
    <source>
        <dbReference type="Proteomes" id="UP000293360"/>
    </source>
</evidence>
<dbReference type="EMBL" id="QJNU01000321">
    <property type="protein sequence ID" value="RYP02286.1"/>
    <property type="molecule type" value="Genomic_DNA"/>
</dbReference>
<dbReference type="Gene3D" id="3.20.20.80">
    <property type="entry name" value="Glycosidases"/>
    <property type="match status" value="1"/>
</dbReference>
<dbReference type="AlphaFoldDB" id="A0A4Q4T779"/>
<feature type="domain" description="Asl1-like glycosyl hydrolase catalytic" evidence="3">
    <location>
        <begin position="45"/>
        <end position="291"/>
    </location>
</feature>
<name>A0A4Q4T779_9PEZI</name>
<dbReference type="PANTHER" id="PTHR34154">
    <property type="entry name" value="ALKALI-SENSITIVE LINKAGE PROTEIN 1"/>
    <property type="match status" value="1"/>
</dbReference>